<feature type="compositionally biased region" description="Basic and acidic residues" evidence="1">
    <location>
        <begin position="99"/>
        <end position="121"/>
    </location>
</feature>
<dbReference type="AlphaFoldDB" id="A0A8T0WZE0"/>
<feature type="compositionally biased region" description="Low complexity" evidence="1">
    <location>
        <begin position="31"/>
        <end position="44"/>
    </location>
</feature>
<reference evidence="2" key="1">
    <citation type="submission" date="2020-05" db="EMBL/GenBank/DDBJ databases">
        <title>WGS assembly of Panicum virgatum.</title>
        <authorList>
            <person name="Lovell J.T."/>
            <person name="Jenkins J."/>
            <person name="Shu S."/>
            <person name="Juenger T.E."/>
            <person name="Schmutz J."/>
        </authorList>
    </citation>
    <scope>NUCLEOTIDE SEQUENCE</scope>
    <source>
        <strain evidence="2">AP13</strain>
    </source>
</reference>
<accession>A0A8T0WZE0</accession>
<evidence type="ECO:0000256" key="1">
    <source>
        <dbReference type="SAM" id="MobiDB-lite"/>
    </source>
</evidence>
<evidence type="ECO:0000313" key="3">
    <source>
        <dbReference type="Proteomes" id="UP000823388"/>
    </source>
</evidence>
<evidence type="ECO:0000313" key="2">
    <source>
        <dbReference type="EMBL" id="KAG2653210.1"/>
    </source>
</evidence>
<sequence length="121" mass="12826">MELNVCHPSITHRLISPQLPGPRPPQTGTHIPLRSPLPASPRAPIRARRCTDPPRPELTEPTPELLRRVGRGPRAGVGARAKVGSARGGAPASGGGAKRQGDGERREGTGENERRGKEKCG</sequence>
<dbReference type="Proteomes" id="UP000823388">
    <property type="component" value="Chromosome 1N"/>
</dbReference>
<dbReference type="EMBL" id="CM029038">
    <property type="protein sequence ID" value="KAG2653210.1"/>
    <property type="molecule type" value="Genomic_DNA"/>
</dbReference>
<feature type="region of interest" description="Disordered" evidence="1">
    <location>
        <begin position="14"/>
        <end position="121"/>
    </location>
</feature>
<keyword evidence="3" id="KW-1185">Reference proteome</keyword>
<feature type="compositionally biased region" description="Low complexity" evidence="1">
    <location>
        <begin position="72"/>
        <end position="90"/>
    </location>
</feature>
<gene>
    <name evidence="2" type="ORF">PVAP13_1NG437400</name>
</gene>
<feature type="compositionally biased region" description="Basic and acidic residues" evidence="1">
    <location>
        <begin position="49"/>
        <end position="58"/>
    </location>
</feature>
<proteinExistence type="predicted"/>
<protein>
    <submittedName>
        <fullName evidence="2">Uncharacterized protein</fullName>
    </submittedName>
</protein>
<name>A0A8T0WZE0_PANVG</name>
<comment type="caution">
    <text evidence="2">The sequence shown here is derived from an EMBL/GenBank/DDBJ whole genome shotgun (WGS) entry which is preliminary data.</text>
</comment>
<organism evidence="2 3">
    <name type="scientific">Panicum virgatum</name>
    <name type="common">Blackwell switchgrass</name>
    <dbReference type="NCBI Taxonomy" id="38727"/>
    <lineage>
        <taxon>Eukaryota</taxon>
        <taxon>Viridiplantae</taxon>
        <taxon>Streptophyta</taxon>
        <taxon>Embryophyta</taxon>
        <taxon>Tracheophyta</taxon>
        <taxon>Spermatophyta</taxon>
        <taxon>Magnoliopsida</taxon>
        <taxon>Liliopsida</taxon>
        <taxon>Poales</taxon>
        <taxon>Poaceae</taxon>
        <taxon>PACMAD clade</taxon>
        <taxon>Panicoideae</taxon>
        <taxon>Panicodae</taxon>
        <taxon>Paniceae</taxon>
        <taxon>Panicinae</taxon>
        <taxon>Panicum</taxon>
        <taxon>Panicum sect. Hiantes</taxon>
    </lineage>
</organism>